<reference evidence="1 2" key="1">
    <citation type="submission" date="2019-03" db="EMBL/GenBank/DDBJ databases">
        <title>Luteimonas zhaokaii sp.nov., isolated from the rectal contents of Plateau pika in Yushu, Qinghai Province, China.</title>
        <authorList>
            <person name="Zhang G."/>
        </authorList>
    </citation>
    <scope>NUCLEOTIDE SEQUENCE [LARGE SCALE GENOMIC DNA]</scope>
    <source>
        <strain evidence="1 2">THG-MD21</strain>
    </source>
</reference>
<accession>A0A4R5U5G7</accession>
<protein>
    <submittedName>
        <fullName evidence="1">Uncharacterized protein</fullName>
    </submittedName>
</protein>
<evidence type="ECO:0000313" key="2">
    <source>
        <dbReference type="Proteomes" id="UP000295543"/>
    </source>
</evidence>
<sequence>MSSQMRGFNAEDARSLVDGSQRSIAEFVVADMLREAEAAARNCQRSLVTCIRLNGLDDADCERIVAAIRGRGFEVELTRDQDDATFSLHW</sequence>
<proteinExistence type="predicted"/>
<comment type="caution">
    <text evidence="1">The sequence shown here is derived from an EMBL/GenBank/DDBJ whole genome shotgun (WGS) entry which is preliminary data.</text>
</comment>
<evidence type="ECO:0000313" key="1">
    <source>
        <dbReference type="EMBL" id="TDK29021.1"/>
    </source>
</evidence>
<dbReference type="OrthoDB" id="6058467at2"/>
<dbReference type="RefSeq" id="WP_133394784.1">
    <property type="nucleotide sequence ID" value="NZ_SMTG01000009.1"/>
</dbReference>
<name>A0A4R5U5G7_9GAMM</name>
<organism evidence="1 2">
    <name type="scientific">Luteimonas terrae</name>
    <dbReference type="NCBI Taxonomy" id="1530191"/>
    <lineage>
        <taxon>Bacteria</taxon>
        <taxon>Pseudomonadati</taxon>
        <taxon>Pseudomonadota</taxon>
        <taxon>Gammaproteobacteria</taxon>
        <taxon>Lysobacterales</taxon>
        <taxon>Lysobacteraceae</taxon>
        <taxon>Luteimonas</taxon>
    </lineage>
</organism>
<keyword evidence="2" id="KW-1185">Reference proteome</keyword>
<dbReference type="AlphaFoldDB" id="A0A4R5U5G7"/>
<dbReference type="EMBL" id="SMTG01000009">
    <property type="protein sequence ID" value="TDK29021.1"/>
    <property type="molecule type" value="Genomic_DNA"/>
</dbReference>
<gene>
    <name evidence="1" type="ORF">E2F49_15800</name>
</gene>
<dbReference type="Proteomes" id="UP000295543">
    <property type="component" value="Unassembled WGS sequence"/>
</dbReference>